<dbReference type="Proteomes" id="UP000191933">
    <property type="component" value="Unassembled WGS sequence"/>
</dbReference>
<name>A0A9W5B178_9HYPH</name>
<protein>
    <submittedName>
        <fullName evidence="2">Uncharacterized protein</fullName>
    </submittedName>
</protein>
<gene>
    <name evidence="2" type="ORF">AGR2A_Cc30192</name>
</gene>
<evidence type="ECO:0000313" key="2">
    <source>
        <dbReference type="EMBL" id="CUW92115.1"/>
    </source>
</evidence>
<proteinExistence type="predicted"/>
<feature type="region of interest" description="Disordered" evidence="1">
    <location>
        <begin position="1"/>
        <end position="26"/>
    </location>
</feature>
<accession>A0A9W5B178</accession>
<feature type="compositionally biased region" description="Low complexity" evidence="1">
    <location>
        <begin position="1"/>
        <end position="15"/>
    </location>
</feature>
<dbReference type="AlphaFoldDB" id="A0A9W5B178"/>
<evidence type="ECO:0000313" key="3">
    <source>
        <dbReference type="Proteomes" id="UP000191933"/>
    </source>
</evidence>
<organism evidence="2 3">
    <name type="scientific">Agrobacterium genomosp. 2 str. CFBP 5494</name>
    <dbReference type="NCBI Taxonomy" id="1183436"/>
    <lineage>
        <taxon>Bacteria</taxon>
        <taxon>Pseudomonadati</taxon>
        <taxon>Pseudomonadota</taxon>
        <taxon>Alphaproteobacteria</taxon>
        <taxon>Hyphomicrobiales</taxon>
        <taxon>Rhizobiaceae</taxon>
        <taxon>Rhizobium/Agrobacterium group</taxon>
        <taxon>Agrobacterium</taxon>
        <taxon>Agrobacterium tumefaciens complex</taxon>
    </lineage>
</organism>
<evidence type="ECO:0000256" key="1">
    <source>
        <dbReference type="SAM" id="MobiDB-lite"/>
    </source>
</evidence>
<dbReference type="RefSeq" id="WP_072493913.1">
    <property type="nucleotide sequence ID" value="NZ_LT009718.1"/>
</dbReference>
<keyword evidence="3" id="KW-1185">Reference proteome</keyword>
<comment type="caution">
    <text evidence="2">The sequence shown here is derived from an EMBL/GenBank/DDBJ whole genome shotgun (WGS) entry which is preliminary data.</text>
</comment>
<sequence>MKTTTTSGSIASATRSIRRTPGQKPDATIAAPVIPAIVPGRLHDVVNDTKSRAFCGPTAVATITGEPVSRVRDAFRLVRHGAGWTEYDRAPAITGTRDYEVQRVLRLFGYVGSWRRIAGLPTLAAYLEGRTGVERTHPCVVHVTGHWVAVSGWVFCDTFSKGKVVDADEAPGRRKRVKDVFVITSRCPPTADIPTKAATVRTVRSAVKRGTVADMTAVTR</sequence>
<reference evidence="2 3" key="1">
    <citation type="submission" date="2016-01" db="EMBL/GenBank/DDBJ databases">
        <authorList>
            <person name="Regsiter A."/>
            <person name="william w."/>
        </authorList>
    </citation>
    <scope>NUCLEOTIDE SEQUENCE [LARGE SCALE GENOMIC DNA]</scope>
    <source>
        <strain evidence="2 3">CFBP 5494</strain>
    </source>
</reference>
<dbReference type="EMBL" id="FBVY01000014">
    <property type="protein sequence ID" value="CUW92115.1"/>
    <property type="molecule type" value="Genomic_DNA"/>
</dbReference>